<evidence type="ECO:0000313" key="17">
    <source>
        <dbReference type="EMBL" id="KAK4276750.1"/>
    </source>
</evidence>
<dbReference type="GO" id="GO:0061630">
    <property type="term" value="F:ubiquitin protein ligase activity"/>
    <property type="evidence" value="ECO:0007669"/>
    <property type="project" value="UniProtKB-EC"/>
</dbReference>
<dbReference type="InterPro" id="IPR017907">
    <property type="entry name" value="Znf_RING_CS"/>
</dbReference>
<keyword evidence="7" id="KW-0833">Ubl conjugation pathway</keyword>
<keyword evidence="11 13" id="KW-0539">Nucleus</keyword>
<organism evidence="17 18">
    <name type="scientific">Acacia crassicarpa</name>
    <name type="common">northern wattle</name>
    <dbReference type="NCBI Taxonomy" id="499986"/>
    <lineage>
        <taxon>Eukaryota</taxon>
        <taxon>Viridiplantae</taxon>
        <taxon>Streptophyta</taxon>
        <taxon>Embryophyta</taxon>
        <taxon>Tracheophyta</taxon>
        <taxon>Spermatophyta</taxon>
        <taxon>Magnoliopsida</taxon>
        <taxon>eudicotyledons</taxon>
        <taxon>Gunneridae</taxon>
        <taxon>Pentapetalae</taxon>
        <taxon>rosids</taxon>
        <taxon>fabids</taxon>
        <taxon>Fabales</taxon>
        <taxon>Fabaceae</taxon>
        <taxon>Caesalpinioideae</taxon>
        <taxon>mimosoid clade</taxon>
        <taxon>Acacieae</taxon>
        <taxon>Acacia</taxon>
    </lineage>
</organism>
<comment type="caution">
    <text evidence="17">The sequence shown here is derived from an EMBL/GenBank/DDBJ whole genome shotgun (WGS) entry which is preliminary data.</text>
</comment>
<dbReference type="InterPro" id="IPR019786">
    <property type="entry name" value="Zinc_finger_PHD-type_CS"/>
</dbReference>
<evidence type="ECO:0000256" key="11">
    <source>
        <dbReference type="ARBA" id="ARBA00023242"/>
    </source>
</evidence>
<dbReference type="InterPro" id="IPR018957">
    <property type="entry name" value="Znf_C3HC4_RING-type"/>
</dbReference>
<dbReference type="InterPro" id="IPR027370">
    <property type="entry name" value="Znf-RING_euk"/>
</dbReference>
<dbReference type="InterPro" id="IPR036987">
    <property type="entry name" value="SRA-YDG_sf"/>
</dbReference>
<evidence type="ECO:0000256" key="7">
    <source>
        <dbReference type="ARBA" id="ARBA00022786"/>
    </source>
</evidence>
<dbReference type="InterPro" id="IPR013083">
    <property type="entry name" value="Znf_RING/FYVE/PHD"/>
</dbReference>
<dbReference type="GO" id="GO:0016567">
    <property type="term" value="P:protein ubiquitination"/>
    <property type="evidence" value="ECO:0007669"/>
    <property type="project" value="UniProtKB-ARBA"/>
</dbReference>
<feature type="compositionally biased region" description="Acidic residues" evidence="14">
    <location>
        <begin position="618"/>
        <end position="635"/>
    </location>
</feature>
<dbReference type="PANTHER" id="PTHR14140:SF46">
    <property type="entry name" value="E3 UBIQUITIN-PROTEIN LIGASE ORTHRUS 1-RELATED"/>
    <property type="match status" value="1"/>
</dbReference>
<dbReference type="PROSITE" id="PS50089">
    <property type="entry name" value="ZF_RING_2"/>
    <property type="match status" value="2"/>
</dbReference>
<evidence type="ECO:0000256" key="4">
    <source>
        <dbReference type="ARBA" id="ARBA00022679"/>
    </source>
</evidence>
<keyword evidence="4" id="KW-0808">Transferase</keyword>
<evidence type="ECO:0000256" key="12">
    <source>
        <dbReference type="PROSITE-ProRule" id="PRU00175"/>
    </source>
</evidence>
<evidence type="ECO:0000256" key="2">
    <source>
        <dbReference type="ARBA" id="ARBA00004906"/>
    </source>
</evidence>
<dbReference type="SUPFAM" id="SSF88697">
    <property type="entry name" value="PUA domain-like"/>
    <property type="match status" value="1"/>
</dbReference>
<protein>
    <recommendedName>
        <fullName evidence="3">RING-type E3 ubiquitin transferase</fullName>
        <ecNumber evidence="3">2.3.2.27</ecNumber>
    </recommendedName>
</protein>
<comment type="catalytic activity">
    <reaction evidence="1">
        <text>S-ubiquitinyl-[E2 ubiquitin-conjugating enzyme]-L-cysteine + [acceptor protein]-L-lysine = [E2 ubiquitin-conjugating enzyme]-L-cysteine + N(6)-ubiquitinyl-[acceptor protein]-L-lysine.</text>
        <dbReference type="EC" id="2.3.2.27"/>
    </reaction>
</comment>
<dbReference type="FunFam" id="2.30.280.10:FF:000002">
    <property type="entry name" value="E3 ubiquitin-protein ligase ORTHRUS 2"/>
    <property type="match status" value="1"/>
</dbReference>
<evidence type="ECO:0000256" key="5">
    <source>
        <dbReference type="ARBA" id="ARBA00022723"/>
    </source>
</evidence>
<dbReference type="InterPro" id="IPR011011">
    <property type="entry name" value="Znf_FYVE_PHD"/>
</dbReference>
<keyword evidence="6 12" id="KW-0863">Zinc-finger</keyword>
<evidence type="ECO:0000256" key="3">
    <source>
        <dbReference type="ARBA" id="ARBA00012483"/>
    </source>
</evidence>
<dbReference type="InterPro" id="IPR003105">
    <property type="entry name" value="SRA_YDG"/>
</dbReference>
<keyword evidence="10" id="KW-0238">DNA-binding</keyword>
<comment type="subcellular location">
    <subcellularLocation>
        <location evidence="13">Nucleus</location>
    </subcellularLocation>
</comment>
<dbReference type="GO" id="GO:0005634">
    <property type="term" value="C:nucleus"/>
    <property type="evidence" value="ECO:0007669"/>
    <property type="project" value="UniProtKB-SubCell"/>
</dbReference>
<dbReference type="PROSITE" id="PS01359">
    <property type="entry name" value="ZF_PHD_1"/>
    <property type="match status" value="1"/>
</dbReference>
<dbReference type="Gene3D" id="2.30.280.10">
    <property type="entry name" value="SRA-YDG"/>
    <property type="match status" value="1"/>
</dbReference>
<dbReference type="SUPFAM" id="SSF57903">
    <property type="entry name" value="FYVE/PHD zinc finger"/>
    <property type="match status" value="1"/>
</dbReference>
<dbReference type="EMBL" id="JAWXYG010000003">
    <property type="protein sequence ID" value="KAK4276750.1"/>
    <property type="molecule type" value="Genomic_DNA"/>
</dbReference>
<feature type="domain" description="RING-type" evidence="15">
    <location>
        <begin position="139"/>
        <end position="178"/>
    </location>
</feature>
<dbReference type="InterPro" id="IPR047498">
    <property type="entry name" value="RING-HC_ORTHRUS_rpt1"/>
</dbReference>
<dbReference type="InterPro" id="IPR045134">
    <property type="entry name" value="UHRF1/2-like"/>
</dbReference>
<evidence type="ECO:0000256" key="9">
    <source>
        <dbReference type="ARBA" id="ARBA00022853"/>
    </source>
</evidence>
<keyword evidence="18" id="KW-1185">Reference proteome</keyword>
<evidence type="ECO:0000256" key="10">
    <source>
        <dbReference type="ARBA" id="ARBA00023125"/>
    </source>
</evidence>
<dbReference type="PROSITE" id="PS00518">
    <property type="entry name" value="ZF_RING_1"/>
    <property type="match status" value="1"/>
</dbReference>
<dbReference type="EC" id="2.3.2.27" evidence="3"/>
<gene>
    <name evidence="17" type="ORF">QN277_014862</name>
</gene>
<feature type="region of interest" description="Disordered" evidence="14">
    <location>
        <begin position="594"/>
        <end position="635"/>
    </location>
</feature>
<sequence>MAPVTQLPCDCNGICRACKVKPAEAKKLTCKTCATQWHVDCLSCRPETMEEVVEWECPDCSSLHRDLPVAHEKTLPEGAGDLIAAIRAIEADGSLSDMEKAKKRQWLLSGKAVLEEGEEKRREGDGSNILDILNGTLKCSFCLELLERPVTTPCGHNFCLKCFKKWVGQGKKTCAKCRAVIPSDVASGIRINSAVVNAIRAAKASKASSTAGETWRVYQFVHNQDRPDRAYTTERAKRKGKANAASGRIFVTVPQDHFGPITAENDPLRNQGVLVGECWADRFECRQWGAHFPHISGIAGQSKRGAQSVVLSGGYIDDEDHGEWFIYTGSGGRDLKGNKRTSKEQSFDQTFVKSNLALKVSCLKGYPVRVLRSHKDKHSPYAPREGIRYDGIYRIEKCWAKQGMQGFKVCRYLFVRCENEPAPWTSDDHGDRPRRLPELQELEEAVTVIERQEDPSWGYDEQDTCWRWMKPPPPSNWRVRRIDSEETERSWKIIKKSKNISISESLLRGLKCLICGQVMASPVTTPCGHNFCKTCLEGTFAGVPFLRERTRGGRSLRSQKNARICPACPTNISDFLQNVQINRELMTLINSLKEEAEQKRNSEDLTGENSSGDKMEEVETVVEEDGEDTDSDEEE</sequence>
<evidence type="ECO:0000313" key="18">
    <source>
        <dbReference type="Proteomes" id="UP001293593"/>
    </source>
</evidence>
<dbReference type="CDD" id="cd23138">
    <property type="entry name" value="RING-HC_ORTHRUS_rpt1"/>
    <property type="match status" value="1"/>
</dbReference>
<keyword evidence="8" id="KW-0862">Zinc</keyword>
<dbReference type="SUPFAM" id="SSF57850">
    <property type="entry name" value="RING/U-box"/>
    <property type="match status" value="2"/>
</dbReference>
<feature type="domain" description="RING-type" evidence="15">
    <location>
        <begin position="512"/>
        <end position="568"/>
    </location>
</feature>
<evidence type="ECO:0000256" key="6">
    <source>
        <dbReference type="ARBA" id="ARBA00022771"/>
    </source>
</evidence>
<name>A0AAE1JTW0_9FABA</name>
<dbReference type="GO" id="GO:0008270">
    <property type="term" value="F:zinc ion binding"/>
    <property type="evidence" value="ECO:0007669"/>
    <property type="project" value="UniProtKB-KW"/>
</dbReference>
<feature type="domain" description="YDG" evidence="16">
    <location>
        <begin position="268"/>
        <end position="416"/>
    </location>
</feature>
<feature type="compositionally biased region" description="Basic and acidic residues" evidence="14">
    <location>
        <begin position="594"/>
        <end position="603"/>
    </location>
</feature>
<keyword evidence="5" id="KW-0479">Metal-binding</keyword>
<dbReference type="InterPro" id="IPR015947">
    <property type="entry name" value="PUA-like_sf"/>
</dbReference>
<dbReference type="Proteomes" id="UP001293593">
    <property type="component" value="Unassembled WGS sequence"/>
</dbReference>
<dbReference type="InterPro" id="IPR001841">
    <property type="entry name" value="Znf_RING"/>
</dbReference>
<reference evidence="17" key="1">
    <citation type="submission" date="2023-10" db="EMBL/GenBank/DDBJ databases">
        <title>Chromosome-level genome of the transformable northern wattle, Acacia crassicarpa.</title>
        <authorList>
            <person name="Massaro I."/>
            <person name="Sinha N.R."/>
            <person name="Poethig S."/>
            <person name="Leichty A.R."/>
        </authorList>
    </citation>
    <scope>NUCLEOTIDE SEQUENCE</scope>
    <source>
        <strain evidence="17">Acra3RX</strain>
        <tissue evidence="17">Leaf</tissue>
    </source>
</reference>
<dbReference type="GO" id="GO:0003677">
    <property type="term" value="F:DNA binding"/>
    <property type="evidence" value="ECO:0007669"/>
    <property type="project" value="UniProtKB-KW"/>
</dbReference>
<accession>A0AAE1JTW0</accession>
<keyword evidence="9" id="KW-0156">Chromatin regulator</keyword>
<proteinExistence type="predicted"/>
<evidence type="ECO:0000259" key="16">
    <source>
        <dbReference type="PROSITE" id="PS51015"/>
    </source>
</evidence>
<dbReference type="AlphaFoldDB" id="A0AAE1JTW0"/>
<dbReference type="Gene3D" id="3.30.40.10">
    <property type="entry name" value="Zinc/RING finger domain, C3HC4 (zinc finger)"/>
    <property type="match status" value="3"/>
</dbReference>
<evidence type="ECO:0000256" key="1">
    <source>
        <dbReference type="ARBA" id="ARBA00000900"/>
    </source>
</evidence>
<dbReference type="Pfam" id="PF00097">
    <property type="entry name" value="zf-C3HC4"/>
    <property type="match status" value="1"/>
</dbReference>
<evidence type="ECO:0000256" key="8">
    <source>
        <dbReference type="ARBA" id="ARBA00022833"/>
    </source>
</evidence>
<dbReference type="GO" id="GO:0044027">
    <property type="term" value="P:negative regulation of gene expression via chromosomal CpG island methylation"/>
    <property type="evidence" value="ECO:0007669"/>
    <property type="project" value="TreeGrafter"/>
</dbReference>
<dbReference type="Pfam" id="PF02182">
    <property type="entry name" value="SAD_SRA"/>
    <property type="match status" value="1"/>
</dbReference>
<comment type="pathway">
    <text evidence="2">Protein modification; protein ubiquitination.</text>
</comment>
<dbReference type="SMART" id="SM00184">
    <property type="entry name" value="RING"/>
    <property type="match status" value="2"/>
</dbReference>
<dbReference type="Pfam" id="PF13445">
    <property type="entry name" value="zf-RING_UBOX"/>
    <property type="match status" value="1"/>
</dbReference>
<dbReference type="SMART" id="SM00466">
    <property type="entry name" value="SRA"/>
    <property type="match status" value="1"/>
</dbReference>
<dbReference type="PANTHER" id="PTHR14140">
    <property type="entry name" value="E3 UBIQUITIN-PROTEIN LIGASE UHRF-RELATED"/>
    <property type="match status" value="1"/>
</dbReference>
<evidence type="ECO:0000259" key="15">
    <source>
        <dbReference type="PROSITE" id="PS50089"/>
    </source>
</evidence>
<evidence type="ECO:0000256" key="13">
    <source>
        <dbReference type="PROSITE-ProRule" id="PRU00358"/>
    </source>
</evidence>
<evidence type="ECO:0000256" key="14">
    <source>
        <dbReference type="SAM" id="MobiDB-lite"/>
    </source>
</evidence>
<dbReference type="PROSITE" id="PS51015">
    <property type="entry name" value="YDG"/>
    <property type="match status" value="1"/>
</dbReference>